<dbReference type="Proteomes" id="UP000410492">
    <property type="component" value="Unassembled WGS sequence"/>
</dbReference>
<dbReference type="PANTHER" id="PTHR45823">
    <property type="entry name" value="T-SNARE COILED-COIL HOMOLOGY DOMAIN-CONTAINING PROTEIN"/>
    <property type="match status" value="1"/>
</dbReference>
<keyword evidence="1" id="KW-0175">Coiled coil</keyword>
<dbReference type="PANTHER" id="PTHR45823:SF1">
    <property type="entry name" value="T-SNARE COILED-COIL HOMOLOGY DOMAIN-CONTAINING PROTEIN"/>
    <property type="match status" value="1"/>
</dbReference>
<evidence type="ECO:0000313" key="2">
    <source>
        <dbReference type="EMBL" id="VEN59126.1"/>
    </source>
</evidence>
<feature type="non-terminal residue" evidence="2">
    <location>
        <position position="185"/>
    </location>
</feature>
<reference evidence="2 3" key="1">
    <citation type="submission" date="2019-01" db="EMBL/GenBank/DDBJ databases">
        <authorList>
            <person name="Sayadi A."/>
        </authorList>
    </citation>
    <scope>NUCLEOTIDE SEQUENCE [LARGE SCALE GENOMIC DNA]</scope>
</reference>
<dbReference type="OrthoDB" id="6713831at2759"/>
<accession>A0A653DFZ2</accession>
<protein>
    <recommendedName>
        <fullName evidence="4">Retrotransposon gag domain-containing protein</fullName>
    </recommendedName>
</protein>
<evidence type="ECO:0000313" key="3">
    <source>
        <dbReference type="Proteomes" id="UP000410492"/>
    </source>
</evidence>
<proteinExistence type="predicted"/>
<dbReference type="AlphaFoldDB" id="A0A653DFZ2"/>
<sequence length="185" mass="21102">MTRVEEQRQAVSQALENQDQRISAIETSQKIVEEQLQQVKDQVKEMIREELRELGAGERCLTAVPPAFPDRHSGVVAKPYPYNGKTLWDIYHMQFENIARTNNWSNKEKACVLTSMLRDSAAVILENLCSSDLRDYDKITSALKLRFGGAHLTELLHGQLHNRTQQAKEDLTTFAYEAQSLAKRA</sequence>
<gene>
    <name evidence="2" type="ORF">CALMAC_LOCUS17271</name>
</gene>
<evidence type="ECO:0008006" key="4">
    <source>
        <dbReference type="Google" id="ProtNLM"/>
    </source>
</evidence>
<name>A0A653DFZ2_CALMS</name>
<organism evidence="2 3">
    <name type="scientific">Callosobruchus maculatus</name>
    <name type="common">Southern cowpea weevil</name>
    <name type="synonym">Pulse bruchid</name>
    <dbReference type="NCBI Taxonomy" id="64391"/>
    <lineage>
        <taxon>Eukaryota</taxon>
        <taxon>Metazoa</taxon>
        <taxon>Ecdysozoa</taxon>
        <taxon>Arthropoda</taxon>
        <taxon>Hexapoda</taxon>
        <taxon>Insecta</taxon>
        <taxon>Pterygota</taxon>
        <taxon>Neoptera</taxon>
        <taxon>Endopterygota</taxon>
        <taxon>Coleoptera</taxon>
        <taxon>Polyphaga</taxon>
        <taxon>Cucujiformia</taxon>
        <taxon>Chrysomeloidea</taxon>
        <taxon>Chrysomelidae</taxon>
        <taxon>Bruchinae</taxon>
        <taxon>Bruchini</taxon>
        <taxon>Callosobruchus</taxon>
    </lineage>
</organism>
<feature type="coiled-coil region" evidence="1">
    <location>
        <begin position="1"/>
        <end position="53"/>
    </location>
</feature>
<evidence type="ECO:0000256" key="1">
    <source>
        <dbReference type="SAM" id="Coils"/>
    </source>
</evidence>
<dbReference type="EMBL" id="CAACVG010011915">
    <property type="protein sequence ID" value="VEN59126.1"/>
    <property type="molecule type" value="Genomic_DNA"/>
</dbReference>
<keyword evidence="3" id="KW-1185">Reference proteome</keyword>